<keyword evidence="2" id="KW-1185">Reference proteome</keyword>
<evidence type="ECO:0000313" key="2">
    <source>
        <dbReference type="Proteomes" id="UP000309340"/>
    </source>
</evidence>
<sequence>MNDPRALPSPWRCLDIPPQPGPERDQKAWLFLNVNRFTARLMLTLEPVFNYEMFALWTMRAALETPTEQATFRRECPEVFVPAAAAWILILGPQIYQWDKEFDHGPRVGAPGGGGPLWAGKHGFCVERWLVWRSRFEEMAGSLGVFTAEVRASAGQAATRMRQVEAGEV</sequence>
<accession>A0A4U0WLU7</accession>
<organism evidence="1 2">
    <name type="scientific">Friedmanniomyces simplex</name>
    <dbReference type="NCBI Taxonomy" id="329884"/>
    <lineage>
        <taxon>Eukaryota</taxon>
        <taxon>Fungi</taxon>
        <taxon>Dikarya</taxon>
        <taxon>Ascomycota</taxon>
        <taxon>Pezizomycotina</taxon>
        <taxon>Dothideomycetes</taxon>
        <taxon>Dothideomycetidae</taxon>
        <taxon>Mycosphaerellales</taxon>
        <taxon>Teratosphaeriaceae</taxon>
        <taxon>Friedmanniomyces</taxon>
    </lineage>
</organism>
<dbReference type="PANTHER" id="PTHR38797">
    <property type="entry name" value="NUCLEAR PORE COMPLEX PROTEIN NUP85-RELATED"/>
    <property type="match status" value="1"/>
</dbReference>
<evidence type="ECO:0000313" key="1">
    <source>
        <dbReference type="EMBL" id="TKA63568.1"/>
    </source>
</evidence>
<reference evidence="1 2" key="1">
    <citation type="submission" date="2017-03" db="EMBL/GenBank/DDBJ databases">
        <title>Genomes of endolithic fungi from Antarctica.</title>
        <authorList>
            <person name="Coleine C."/>
            <person name="Masonjones S."/>
            <person name="Stajich J.E."/>
        </authorList>
    </citation>
    <scope>NUCLEOTIDE SEQUENCE [LARGE SCALE GENOMIC DNA]</scope>
    <source>
        <strain evidence="1 2">CCFEE 5184</strain>
    </source>
</reference>
<dbReference type="EMBL" id="NAJQ01000928">
    <property type="protein sequence ID" value="TKA63568.1"/>
    <property type="molecule type" value="Genomic_DNA"/>
</dbReference>
<dbReference type="PANTHER" id="PTHR38797:SF4">
    <property type="entry name" value="NUCLEAR PORE COMPLEX PROTEIN NUP85"/>
    <property type="match status" value="1"/>
</dbReference>
<proteinExistence type="predicted"/>
<comment type="caution">
    <text evidence="1">The sequence shown here is derived from an EMBL/GenBank/DDBJ whole genome shotgun (WGS) entry which is preliminary data.</text>
</comment>
<dbReference type="InterPro" id="IPR053204">
    <property type="entry name" value="Oxopyrrolidines_Biosynth-assoc"/>
</dbReference>
<dbReference type="AlphaFoldDB" id="A0A4U0WLU7"/>
<dbReference type="OrthoDB" id="3350591at2759"/>
<dbReference type="Pfam" id="PF12311">
    <property type="entry name" value="DUF3632"/>
    <property type="match status" value="1"/>
</dbReference>
<dbReference type="Proteomes" id="UP000309340">
    <property type="component" value="Unassembled WGS sequence"/>
</dbReference>
<protein>
    <submittedName>
        <fullName evidence="1">Uncharacterized protein</fullName>
    </submittedName>
</protein>
<dbReference type="STRING" id="329884.A0A4U0WLU7"/>
<dbReference type="InterPro" id="IPR022085">
    <property type="entry name" value="OpdG"/>
</dbReference>
<gene>
    <name evidence="1" type="ORF">B0A55_08956</name>
</gene>
<name>A0A4U0WLU7_9PEZI</name>